<dbReference type="Proteomes" id="UP000316008">
    <property type="component" value="Unassembled WGS sequence"/>
</dbReference>
<dbReference type="GO" id="GO:0006857">
    <property type="term" value="P:oligopeptide transport"/>
    <property type="evidence" value="ECO:0007669"/>
    <property type="project" value="InterPro"/>
</dbReference>
<gene>
    <name evidence="10" type="ORF">FO442_08975</name>
</gene>
<dbReference type="InterPro" id="IPR018456">
    <property type="entry name" value="PTR2_symporter_CS"/>
</dbReference>
<dbReference type="GO" id="GO:0005886">
    <property type="term" value="C:plasma membrane"/>
    <property type="evidence" value="ECO:0007669"/>
    <property type="project" value="UniProtKB-SubCell"/>
</dbReference>
<evidence type="ECO:0000256" key="5">
    <source>
        <dbReference type="ARBA" id="ARBA00022856"/>
    </source>
</evidence>
<evidence type="ECO:0000256" key="1">
    <source>
        <dbReference type="ARBA" id="ARBA00004651"/>
    </source>
</evidence>
<name>A0A556N1G9_9FLAO</name>
<feature type="transmembrane region" description="Helical" evidence="9">
    <location>
        <begin position="210"/>
        <end position="232"/>
    </location>
</feature>
<dbReference type="GO" id="GO:1904680">
    <property type="term" value="F:peptide transmembrane transporter activity"/>
    <property type="evidence" value="ECO:0007669"/>
    <property type="project" value="InterPro"/>
</dbReference>
<keyword evidence="4 8" id="KW-0812">Transmembrane</keyword>
<evidence type="ECO:0000256" key="8">
    <source>
        <dbReference type="RuleBase" id="RU003755"/>
    </source>
</evidence>
<dbReference type="Pfam" id="PF00854">
    <property type="entry name" value="PTR2"/>
    <property type="match status" value="2"/>
</dbReference>
<dbReference type="InterPro" id="IPR050171">
    <property type="entry name" value="MFS_Transporters"/>
</dbReference>
<evidence type="ECO:0000313" key="11">
    <source>
        <dbReference type="Proteomes" id="UP000316008"/>
    </source>
</evidence>
<accession>A0A556N1G9</accession>
<comment type="similarity">
    <text evidence="8">Belongs to the major facilitator superfamily. Proton-dependent oligopeptide transporter (POT/PTR) (TC 2.A.17) family.</text>
</comment>
<feature type="transmembrane region" description="Helical" evidence="9">
    <location>
        <begin position="77"/>
        <end position="97"/>
    </location>
</feature>
<feature type="transmembrane region" description="Helical" evidence="9">
    <location>
        <begin position="50"/>
        <end position="70"/>
    </location>
</feature>
<evidence type="ECO:0000256" key="6">
    <source>
        <dbReference type="ARBA" id="ARBA00022989"/>
    </source>
</evidence>
<dbReference type="InterPro" id="IPR036259">
    <property type="entry name" value="MFS_trans_sf"/>
</dbReference>
<reference evidence="10 11" key="1">
    <citation type="submission" date="2019-07" db="EMBL/GenBank/DDBJ databases">
        <authorList>
            <person name="Huq M.A."/>
        </authorList>
    </citation>
    <scope>NUCLEOTIDE SEQUENCE [LARGE SCALE GENOMIC DNA]</scope>
    <source>
        <strain evidence="10 11">MAH-3</strain>
    </source>
</reference>
<feature type="transmembrane region" description="Helical" evidence="9">
    <location>
        <begin position="485"/>
        <end position="510"/>
    </location>
</feature>
<feature type="transmembrane region" description="Helical" evidence="9">
    <location>
        <begin position="278"/>
        <end position="296"/>
    </location>
</feature>
<dbReference type="CDD" id="cd17346">
    <property type="entry name" value="MFS_DtpA_like"/>
    <property type="match status" value="1"/>
</dbReference>
<dbReference type="OrthoDB" id="9772725at2"/>
<keyword evidence="11" id="KW-1185">Reference proteome</keyword>
<comment type="caution">
    <text evidence="10">The sequence shown here is derived from an EMBL/GenBank/DDBJ whole genome shotgun (WGS) entry which is preliminary data.</text>
</comment>
<dbReference type="AlphaFoldDB" id="A0A556N1G9"/>
<feature type="transmembrane region" description="Helical" evidence="9">
    <location>
        <begin position="391"/>
        <end position="409"/>
    </location>
</feature>
<dbReference type="Gene3D" id="1.20.1250.20">
    <property type="entry name" value="MFS general substrate transporter like domains"/>
    <property type="match status" value="2"/>
</dbReference>
<dbReference type="EMBL" id="VLPL01000003">
    <property type="protein sequence ID" value="TSJ45869.1"/>
    <property type="molecule type" value="Genomic_DNA"/>
</dbReference>
<organism evidence="10 11">
    <name type="scientific">Fluviicola chungangensis</name>
    <dbReference type="NCBI Taxonomy" id="2597671"/>
    <lineage>
        <taxon>Bacteria</taxon>
        <taxon>Pseudomonadati</taxon>
        <taxon>Bacteroidota</taxon>
        <taxon>Flavobacteriia</taxon>
        <taxon>Flavobacteriales</taxon>
        <taxon>Crocinitomicaceae</taxon>
        <taxon>Fluviicola</taxon>
    </lineage>
</organism>
<feature type="transmembrane region" description="Helical" evidence="9">
    <location>
        <begin position="142"/>
        <end position="163"/>
    </location>
</feature>
<dbReference type="NCBIfam" id="TIGR00924">
    <property type="entry name" value="yjdL_sub1_fam"/>
    <property type="match status" value="1"/>
</dbReference>
<keyword evidence="3" id="KW-1003">Cell membrane</keyword>
<proteinExistence type="inferred from homology"/>
<feature type="transmembrane region" description="Helical" evidence="9">
    <location>
        <begin position="169"/>
        <end position="189"/>
    </location>
</feature>
<feature type="transmembrane region" description="Helical" evidence="9">
    <location>
        <begin position="12"/>
        <end position="35"/>
    </location>
</feature>
<feature type="transmembrane region" description="Helical" evidence="9">
    <location>
        <begin position="421"/>
        <end position="439"/>
    </location>
</feature>
<feature type="transmembrane region" description="Helical" evidence="9">
    <location>
        <begin position="451"/>
        <end position="473"/>
    </location>
</feature>
<dbReference type="RefSeq" id="WP_144332824.1">
    <property type="nucleotide sequence ID" value="NZ_VLPL01000003.1"/>
</dbReference>
<feature type="transmembrane region" description="Helical" evidence="9">
    <location>
        <begin position="252"/>
        <end position="269"/>
    </location>
</feature>
<dbReference type="InterPro" id="IPR005279">
    <property type="entry name" value="Dipep/tripep_permease"/>
</dbReference>
<feature type="transmembrane region" description="Helical" evidence="9">
    <location>
        <begin position="522"/>
        <end position="542"/>
    </location>
</feature>
<dbReference type="PROSITE" id="PS01023">
    <property type="entry name" value="PTR2_2"/>
    <property type="match status" value="1"/>
</dbReference>
<dbReference type="PANTHER" id="PTHR23517:SF15">
    <property type="entry name" value="PROTON-DEPENDENT OLIGOPEPTIDE FAMILY TRANSPORT PROTEIN"/>
    <property type="match status" value="1"/>
</dbReference>
<evidence type="ECO:0000256" key="2">
    <source>
        <dbReference type="ARBA" id="ARBA00022448"/>
    </source>
</evidence>
<dbReference type="PANTHER" id="PTHR23517">
    <property type="entry name" value="RESISTANCE PROTEIN MDTM, PUTATIVE-RELATED-RELATED"/>
    <property type="match status" value="1"/>
</dbReference>
<dbReference type="InterPro" id="IPR000109">
    <property type="entry name" value="POT_fam"/>
</dbReference>
<evidence type="ECO:0000256" key="3">
    <source>
        <dbReference type="ARBA" id="ARBA00022475"/>
    </source>
</evidence>
<keyword evidence="5" id="KW-0571">Peptide transport</keyword>
<dbReference type="SUPFAM" id="SSF103473">
    <property type="entry name" value="MFS general substrate transporter"/>
    <property type="match status" value="2"/>
</dbReference>
<sequence length="550" mass="61632">MKQRKHPKALPYLFLTEMWERFGYYLMIGIFTFYLKDVNHGFEMTEAESASLYGTFIALVFFTPFIGGLLADRLLGYRLPIILGGLMMGVGYCMMGVHSFTMLYTGMVLVIAGNGLFKPNISTLLGNLYNTDEYRGQKDEGYNIFYMGINVGAFVCNIVSAFLMNKYGYSMAFAGAGIGMFIGVAVFLTGNKHYKSGDVKKVATPGEKPWWIDLSIVVVPAVLFAVIGYFINGVPSETNEHSFLVKDDVTDAFLFACIPVIFFFGYVLFTSPKNERRVVSAILVVCLAVIPFWAIFKQNGTVLNTWADNYTNRDVPKSISKGLKGMYLAGTVKYEKSKDSIQVLDNQFRKVGNEKTIQYPSYFKNYQKTDKLKPGQELVVFNSNIFQSVNPFWVIVLTPLIVGIFRFLRLRKMEPSIPVKMTLGLFITGLSCLVMVAAANASMNGEIKSSLWWFFGAYGVITIGELCLSPIGLSMVSKLAPARLTALLMGAWFISTSIGNKLSGVIASLWDQYDDKSSFFMLNFYLMMGATLILIVLLPWLLKIFREQNK</sequence>
<keyword evidence="5" id="KW-0653">Protein transport</keyword>
<evidence type="ECO:0000256" key="7">
    <source>
        <dbReference type="ARBA" id="ARBA00023136"/>
    </source>
</evidence>
<evidence type="ECO:0000256" key="4">
    <source>
        <dbReference type="ARBA" id="ARBA00022692"/>
    </source>
</evidence>
<keyword evidence="6 9" id="KW-1133">Transmembrane helix</keyword>
<keyword evidence="7 9" id="KW-0472">Membrane</keyword>
<keyword evidence="2 8" id="KW-0813">Transport</keyword>
<comment type="subcellular location">
    <subcellularLocation>
        <location evidence="1">Cell membrane</location>
        <topology evidence="1">Multi-pass membrane protein</topology>
    </subcellularLocation>
    <subcellularLocation>
        <location evidence="8">Membrane</location>
        <topology evidence="8">Multi-pass membrane protein</topology>
    </subcellularLocation>
</comment>
<feature type="transmembrane region" description="Helical" evidence="9">
    <location>
        <begin position="103"/>
        <end position="121"/>
    </location>
</feature>
<protein>
    <submittedName>
        <fullName evidence="10">MFS transporter</fullName>
    </submittedName>
</protein>
<evidence type="ECO:0000313" key="10">
    <source>
        <dbReference type="EMBL" id="TSJ45869.1"/>
    </source>
</evidence>
<evidence type="ECO:0000256" key="9">
    <source>
        <dbReference type="SAM" id="Phobius"/>
    </source>
</evidence>